<dbReference type="OrthoDB" id="7345147at2"/>
<proteinExistence type="predicted"/>
<dbReference type="CDD" id="cd06561">
    <property type="entry name" value="AlkD_like"/>
    <property type="match status" value="1"/>
</dbReference>
<dbReference type="Pfam" id="PF08713">
    <property type="entry name" value="DNA_alkylation"/>
    <property type="match status" value="1"/>
</dbReference>
<dbReference type="Gene3D" id="1.25.10.90">
    <property type="match status" value="1"/>
</dbReference>
<protein>
    <submittedName>
        <fullName evidence="1">DNA alkylation repair protein</fullName>
    </submittedName>
</protein>
<evidence type="ECO:0000313" key="1">
    <source>
        <dbReference type="EMBL" id="TNB49522.1"/>
    </source>
</evidence>
<evidence type="ECO:0000313" key="2">
    <source>
        <dbReference type="Proteomes" id="UP000307874"/>
    </source>
</evidence>
<dbReference type="Proteomes" id="UP000307874">
    <property type="component" value="Unassembled WGS sequence"/>
</dbReference>
<reference evidence="1 2" key="2">
    <citation type="submission" date="2019-06" db="EMBL/GenBank/DDBJ databases">
        <title>Martelella lutilitoris sp. nov., isolated from a tidal mudflat.</title>
        <authorList>
            <person name="Kim Y.-J."/>
        </authorList>
    </citation>
    <scope>NUCLEOTIDE SEQUENCE [LARGE SCALE GENOMIC DNA]</scope>
    <source>
        <strain evidence="1 2">GH2-6</strain>
    </source>
</reference>
<gene>
    <name evidence="1" type="ORF">FF124_00745</name>
</gene>
<organism evidence="1 2">
    <name type="scientific">Martelella lutilitoris</name>
    <dbReference type="NCBI Taxonomy" id="2583532"/>
    <lineage>
        <taxon>Bacteria</taxon>
        <taxon>Pseudomonadati</taxon>
        <taxon>Pseudomonadota</taxon>
        <taxon>Alphaproteobacteria</taxon>
        <taxon>Hyphomicrobiales</taxon>
        <taxon>Aurantimonadaceae</taxon>
        <taxon>Martelella</taxon>
    </lineage>
</organism>
<sequence>MELTAQSSTEDILSALEASADPARLAEMKRVGIKTDTAIGLSNPELRQIAKAVGVNHARAAALWQSPVRESKMLALLTFDPGELTQENMLALAGDFVSWEMVDLAADLFVEARFDAEIVSLFAQDDREFVRRTAFAMIAGAAVHRKKEPDGSFMALFPLIEAHAADGRNFVKKAVSWALRNVGMRNVRCHRAAIALAEKLAASDERAKAWVGRDALRYLADPKRIARLKA</sequence>
<name>A0A5C4JW39_9HYPH</name>
<dbReference type="InterPro" id="IPR016024">
    <property type="entry name" value="ARM-type_fold"/>
</dbReference>
<dbReference type="AlphaFoldDB" id="A0A5C4JW39"/>
<keyword evidence="2" id="KW-1185">Reference proteome</keyword>
<accession>A0A5C4JW39</accession>
<dbReference type="SUPFAM" id="SSF48371">
    <property type="entry name" value="ARM repeat"/>
    <property type="match status" value="1"/>
</dbReference>
<dbReference type="PANTHER" id="PTHR41291">
    <property type="entry name" value="DNA ALKYLATION REPAIR PROTEIN"/>
    <property type="match status" value="1"/>
</dbReference>
<dbReference type="InterPro" id="IPR014825">
    <property type="entry name" value="DNA_alkylation"/>
</dbReference>
<comment type="caution">
    <text evidence="1">The sequence shown here is derived from an EMBL/GenBank/DDBJ whole genome shotgun (WGS) entry which is preliminary data.</text>
</comment>
<dbReference type="PANTHER" id="PTHR41291:SF1">
    <property type="entry name" value="DNA ALKYLATION REPAIR PROTEIN"/>
    <property type="match status" value="1"/>
</dbReference>
<dbReference type="RefSeq" id="WP_138746566.1">
    <property type="nucleotide sequence ID" value="NZ_VCLB01000001.1"/>
</dbReference>
<reference evidence="1 2" key="1">
    <citation type="submission" date="2019-05" db="EMBL/GenBank/DDBJ databases">
        <authorList>
            <person name="Lee S.D."/>
        </authorList>
    </citation>
    <scope>NUCLEOTIDE SEQUENCE [LARGE SCALE GENOMIC DNA]</scope>
    <source>
        <strain evidence="1 2">GH2-6</strain>
    </source>
</reference>
<dbReference type="EMBL" id="VCLB01000001">
    <property type="protein sequence ID" value="TNB49522.1"/>
    <property type="molecule type" value="Genomic_DNA"/>
</dbReference>